<dbReference type="PANTHER" id="PTHR33529">
    <property type="entry name" value="SLR0882 PROTEIN-RELATED"/>
    <property type="match status" value="1"/>
</dbReference>
<dbReference type="GO" id="GO:0015920">
    <property type="term" value="P:lipopolysaccharide transport"/>
    <property type="evidence" value="ECO:0007669"/>
    <property type="project" value="TreeGrafter"/>
</dbReference>
<organism evidence="7 8">
    <name type="scientific">Candidatus Muproteobacteria bacterium RBG_16_60_9</name>
    <dbReference type="NCBI Taxonomy" id="1817755"/>
    <lineage>
        <taxon>Bacteria</taxon>
        <taxon>Pseudomonadati</taxon>
        <taxon>Pseudomonadota</taxon>
        <taxon>Candidatus Muproteobacteria</taxon>
    </lineage>
</organism>
<dbReference type="AlphaFoldDB" id="A0A1F6UVZ0"/>
<dbReference type="PANTHER" id="PTHR33529:SF2">
    <property type="entry name" value="LIPOPOLYSACCHARIDE EXPORT SYSTEM PERMEASE PROTEIN LPTG"/>
    <property type="match status" value="1"/>
</dbReference>
<sequence length="287" mass="31440">MTVLIGTLLGLSTLALNSELVAMRAAGISKARIVIATMKTGLLLMIVAVLAGEYVVPVAETQAETGRAQALEIGFQQGRTGLWLRDGRAFVNIGEVLPDLSLLRVSRYDVSAKHELQQHTYAARATYVDDRWRLQQVRHSRIAPDRIAIRAEQNTVWDAAITPEDVAVFTTSPQVLSIMQLHTYIRHLRVNNQDVARYVLAFWQKCLMPLATAVMILLATPFVFRSTRGGGMAQRLFIGIALGLLFVVANRSIGYLGLIYGISPAAAAVAPLVLFLGAALVFMRRAD</sequence>
<reference evidence="7 8" key="1">
    <citation type="journal article" date="2016" name="Nat. Commun.">
        <title>Thousands of microbial genomes shed light on interconnected biogeochemical processes in an aquifer system.</title>
        <authorList>
            <person name="Anantharaman K."/>
            <person name="Brown C.T."/>
            <person name="Hug L.A."/>
            <person name="Sharon I."/>
            <person name="Castelle C.J."/>
            <person name="Probst A.J."/>
            <person name="Thomas B.C."/>
            <person name="Singh A."/>
            <person name="Wilkins M.J."/>
            <person name="Karaoz U."/>
            <person name="Brodie E.L."/>
            <person name="Williams K.H."/>
            <person name="Hubbard S.S."/>
            <person name="Banfield J.F."/>
        </authorList>
    </citation>
    <scope>NUCLEOTIDE SEQUENCE [LARGE SCALE GENOMIC DNA]</scope>
</reference>
<dbReference type="EMBL" id="MFSP01000196">
    <property type="protein sequence ID" value="OGI61464.1"/>
    <property type="molecule type" value="Genomic_DNA"/>
</dbReference>
<dbReference type="GO" id="GO:0055085">
    <property type="term" value="P:transmembrane transport"/>
    <property type="evidence" value="ECO:0007669"/>
    <property type="project" value="InterPro"/>
</dbReference>
<dbReference type="Pfam" id="PF03739">
    <property type="entry name" value="LptF_LptG"/>
    <property type="match status" value="1"/>
</dbReference>
<feature type="transmembrane region" description="Helical" evidence="6">
    <location>
        <begin position="259"/>
        <end position="282"/>
    </location>
</feature>
<proteinExistence type="predicted"/>
<feature type="transmembrane region" description="Helical" evidence="6">
    <location>
        <begin position="236"/>
        <end position="253"/>
    </location>
</feature>
<comment type="caution">
    <text evidence="7">The sequence shown here is derived from an EMBL/GenBank/DDBJ whole genome shotgun (WGS) entry which is preliminary data.</text>
</comment>
<keyword evidence="4 6" id="KW-1133">Transmembrane helix</keyword>
<evidence type="ECO:0000256" key="2">
    <source>
        <dbReference type="ARBA" id="ARBA00022475"/>
    </source>
</evidence>
<keyword evidence="2" id="KW-1003">Cell membrane</keyword>
<evidence type="ECO:0000313" key="8">
    <source>
        <dbReference type="Proteomes" id="UP000179076"/>
    </source>
</evidence>
<dbReference type="Proteomes" id="UP000179076">
    <property type="component" value="Unassembled WGS sequence"/>
</dbReference>
<evidence type="ECO:0000256" key="4">
    <source>
        <dbReference type="ARBA" id="ARBA00022989"/>
    </source>
</evidence>
<dbReference type="GO" id="GO:0043190">
    <property type="term" value="C:ATP-binding cassette (ABC) transporter complex"/>
    <property type="evidence" value="ECO:0007669"/>
    <property type="project" value="InterPro"/>
</dbReference>
<name>A0A1F6UVZ0_9PROT</name>
<dbReference type="InterPro" id="IPR005495">
    <property type="entry name" value="LptG/LptF_permease"/>
</dbReference>
<evidence type="ECO:0000256" key="3">
    <source>
        <dbReference type="ARBA" id="ARBA00022692"/>
    </source>
</evidence>
<evidence type="ECO:0000256" key="6">
    <source>
        <dbReference type="SAM" id="Phobius"/>
    </source>
</evidence>
<feature type="transmembrane region" description="Helical" evidence="6">
    <location>
        <begin position="207"/>
        <end position="224"/>
    </location>
</feature>
<gene>
    <name evidence="7" type="ORF">A2W18_07020</name>
</gene>
<evidence type="ECO:0000256" key="5">
    <source>
        <dbReference type="ARBA" id="ARBA00023136"/>
    </source>
</evidence>
<evidence type="ECO:0000313" key="7">
    <source>
        <dbReference type="EMBL" id="OGI61464.1"/>
    </source>
</evidence>
<keyword evidence="3 6" id="KW-0812">Transmembrane</keyword>
<comment type="subcellular location">
    <subcellularLocation>
        <location evidence="1">Cell membrane</location>
        <topology evidence="1">Multi-pass membrane protein</topology>
    </subcellularLocation>
</comment>
<protein>
    <submittedName>
        <fullName evidence="7">LPS export ABC transporter permease LptG</fullName>
    </submittedName>
</protein>
<keyword evidence="5 6" id="KW-0472">Membrane</keyword>
<accession>A0A1F6UVZ0</accession>
<dbReference type="NCBIfam" id="TIGR04408">
    <property type="entry name" value="LptG_lptG"/>
    <property type="match status" value="1"/>
</dbReference>
<evidence type="ECO:0000256" key="1">
    <source>
        <dbReference type="ARBA" id="ARBA00004651"/>
    </source>
</evidence>
<dbReference type="InterPro" id="IPR030923">
    <property type="entry name" value="LptG"/>
</dbReference>